<keyword evidence="1" id="KW-0808">Transferase</keyword>
<name>A0A383RL62_PAEAL</name>
<dbReference type="Proteomes" id="UP000304148">
    <property type="component" value="Chromosome"/>
</dbReference>
<dbReference type="EMBL" id="LS992241">
    <property type="protein sequence ID" value="SYX87234.1"/>
    <property type="molecule type" value="Genomic_DNA"/>
</dbReference>
<sequence length="96" mass="10798">MDRARIQNLLSALPEEYEIQKIDKETASAPSLHELSEDFVSQFNSIDDFMERGIGYAILHKGQVVYAATSFSIYDDGIEIEIASHPDPEGRDLQLP</sequence>
<dbReference type="AlphaFoldDB" id="A0A383RL62"/>
<dbReference type="GO" id="GO:0016740">
    <property type="term" value="F:transferase activity"/>
    <property type="evidence" value="ECO:0007669"/>
    <property type="project" value="UniProtKB-KW"/>
</dbReference>
<protein>
    <submittedName>
        <fullName evidence="1">GCN5 family acetyltransferase</fullName>
    </submittedName>
</protein>
<dbReference type="Gene3D" id="3.40.630.30">
    <property type="match status" value="1"/>
</dbReference>
<proteinExistence type="predicted"/>
<accession>A0A383RL62</accession>
<evidence type="ECO:0000313" key="2">
    <source>
        <dbReference type="Proteomes" id="UP000304148"/>
    </source>
</evidence>
<organism evidence="1 2">
    <name type="scientific">Paenibacillus alvei</name>
    <name type="common">Bacillus alvei</name>
    <dbReference type="NCBI Taxonomy" id="44250"/>
    <lineage>
        <taxon>Bacteria</taxon>
        <taxon>Bacillati</taxon>
        <taxon>Bacillota</taxon>
        <taxon>Bacilli</taxon>
        <taxon>Bacillales</taxon>
        <taxon>Paenibacillaceae</taxon>
        <taxon>Paenibacillus</taxon>
    </lineage>
</organism>
<dbReference type="InterPro" id="IPR027365">
    <property type="entry name" value="GNAT_acetyltra_YdfB-like"/>
</dbReference>
<dbReference type="Pfam" id="PF12746">
    <property type="entry name" value="GNAT_acetyltran"/>
    <property type="match status" value="1"/>
</dbReference>
<gene>
    <name evidence="1" type="ORF">PBLR_15664</name>
</gene>
<reference evidence="2" key="1">
    <citation type="submission" date="2018-08" db="EMBL/GenBank/DDBJ databases">
        <authorList>
            <person name="Chevrot R."/>
        </authorList>
    </citation>
    <scope>NUCLEOTIDE SEQUENCE [LARGE SCALE GENOMIC DNA]</scope>
</reference>
<evidence type="ECO:0000313" key="1">
    <source>
        <dbReference type="EMBL" id="SYX87234.1"/>
    </source>
</evidence>